<keyword evidence="1" id="KW-0472">Membrane</keyword>
<dbReference type="OrthoDB" id="3544269at2"/>
<feature type="transmembrane region" description="Helical" evidence="1">
    <location>
        <begin position="64"/>
        <end position="85"/>
    </location>
</feature>
<gene>
    <name evidence="2" type="ORF">DFR70_1068</name>
</gene>
<keyword evidence="3" id="KW-1185">Reference proteome</keyword>
<reference evidence="2 3" key="1">
    <citation type="submission" date="2018-05" db="EMBL/GenBank/DDBJ databases">
        <title>Genomic Encyclopedia of Type Strains, Phase IV (KMG-IV): sequencing the most valuable type-strain genomes for metagenomic binning, comparative biology and taxonomic classification.</title>
        <authorList>
            <person name="Goeker M."/>
        </authorList>
    </citation>
    <scope>NUCLEOTIDE SEQUENCE [LARGE SCALE GENOMIC DNA]</scope>
    <source>
        <strain evidence="2 3">DSM 44704</strain>
    </source>
</reference>
<keyword evidence="1" id="KW-1133">Transmembrane helix</keyword>
<organism evidence="2 3">
    <name type="scientific">Nocardia tenerifensis</name>
    <dbReference type="NCBI Taxonomy" id="228006"/>
    <lineage>
        <taxon>Bacteria</taxon>
        <taxon>Bacillati</taxon>
        <taxon>Actinomycetota</taxon>
        <taxon>Actinomycetes</taxon>
        <taxon>Mycobacteriales</taxon>
        <taxon>Nocardiaceae</taxon>
        <taxon>Nocardia</taxon>
    </lineage>
</organism>
<dbReference type="PANTHER" id="PTHR37314">
    <property type="entry name" value="SLR0142 PROTEIN"/>
    <property type="match status" value="1"/>
</dbReference>
<feature type="transmembrane region" description="Helical" evidence="1">
    <location>
        <begin position="21"/>
        <end position="44"/>
    </location>
</feature>
<dbReference type="PANTHER" id="PTHR37314:SF4">
    <property type="entry name" value="UPF0700 TRANSMEMBRANE PROTEIN YOAK"/>
    <property type="match status" value="1"/>
</dbReference>
<dbReference type="Proteomes" id="UP000247569">
    <property type="component" value="Unassembled WGS sequence"/>
</dbReference>
<comment type="caution">
    <text evidence="2">The sequence shown here is derived from an EMBL/GenBank/DDBJ whole genome shotgun (WGS) entry which is preliminary data.</text>
</comment>
<feature type="transmembrane region" description="Helical" evidence="1">
    <location>
        <begin position="205"/>
        <end position="227"/>
    </location>
</feature>
<proteinExistence type="predicted"/>
<name>A0A318K1P0_9NOCA</name>
<evidence type="ECO:0000256" key="1">
    <source>
        <dbReference type="SAM" id="Phobius"/>
    </source>
</evidence>
<dbReference type="Pfam" id="PF06912">
    <property type="entry name" value="DUF1275"/>
    <property type="match status" value="1"/>
</dbReference>
<dbReference type="RefSeq" id="WP_040740270.1">
    <property type="nucleotide sequence ID" value="NZ_QJKF01000006.1"/>
</dbReference>
<evidence type="ECO:0000313" key="3">
    <source>
        <dbReference type="Proteomes" id="UP000247569"/>
    </source>
</evidence>
<feature type="transmembrane region" description="Helical" evidence="1">
    <location>
        <begin position="179"/>
        <end position="199"/>
    </location>
</feature>
<sequence>MPKPDEARKRALFDNEARLSWVLAALAGLIGAAAFMHTAGYFVTFMTGNTERAILGHFHDQNDTAAAAAGLLASFVAGVVVASWCRRHYWSGHPHGPTLLTTFSLATASIIDIVRFQDPETASIDFVPILFVAFGVGALNTSFVKDGEVSVPLSYVTGTLVKLAQGIERHISGGDYADWLGYFLLYLSFALGALLGGLLSMLVAGWAMLITATVVCLIVTGYTYLHLDRHGPLSDR</sequence>
<dbReference type="InterPro" id="IPR010699">
    <property type="entry name" value="DUF1275"/>
</dbReference>
<protein>
    <submittedName>
        <fullName evidence="2">Uncharacterized membrane protein YoaK (UPF0700 family)</fullName>
    </submittedName>
</protein>
<accession>A0A318K1P0</accession>
<keyword evidence="1" id="KW-0812">Transmembrane</keyword>
<evidence type="ECO:0000313" key="2">
    <source>
        <dbReference type="EMBL" id="PXX62956.1"/>
    </source>
</evidence>
<dbReference type="EMBL" id="QJKF01000006">
    <property type="protein sequence ID" value="PXX62956.1"/>
    <property type="molecule type" value="Genomic_DNA"/>
</dbReference>
<dbReference type="AlphaFoldDB" id="A0A318K1P0"/>